<feature type="region of interest" description="Disordered" evidence="1">
    <location>
        <begin position="57"/>
        <end position="87"/>
    </location>
</feature>
<proteinExistence type="predicted"/>
<evidence type="ECO:0000313" key="2">
    <source>
        <dbReference type="Proteomes" id="UP000095281"/>
    </source>
</evidence>
<accession>A0A1I8C2Y0</accession>
<dbReference type="Proteomes" id="UP000095281">
    <property type="component" value="Unplaced"/>
</dbReference>
<feature type="compositionally biased region" description="Acidic residues" evidence="1">
    <location>
        <begin position="75"/>
        <end position="87"/>
    </location>
</feature>
<reference evidence="3" key="1">
    <citation type="submission" date="2016-11" db="UniProtKB">
        <authorList>
            <consortium name="WormBaseParasite"/>
        </authorList>
    </citation>
    <scope>IDENTIFICATION</scope>
</reference>
<sequence length="116" mass="13537">MSGRGQRLNKKRKTCPPVQLQPPKKYSLKGRVTKNDKTLTPNTTDTQLDYSLMEGTSKQTTTKEINKRKKKNEAVMEEEEENEDVVNDTERSSIFLHFFFISSIFLQILRKIEKNI</sequence>
<evidence type="ECO:0000256" key="1">
    <source>
        <dbReference type="SAM" id="MobiDB-lite"/>
    </source>
</evidence>
<dbReference type="AlphaFoldDB" id="A0A1I8C2Y0"/>
<organism evidence="2 3">
    <name type="scientific">Meloidogyne hapla</name>
    <name type="common">Root-knot nematode worm</name>
    <dbReference type="NCBI Taxonomy" id="6305"/>
    <lineage>
        <taxon>Eukaryota</taxon>
        <taxon>Metazoa</taxon>
        <taxon>Ecdysozoa</taxon>
        <taxon>Nematoda</taxon>
        <taxon>Chromadorea</taxon>
        <taxon>Rhabditida</taxon>
        <taxon>Tylenchina</taxon>
        <taxon>Tylenchomorpha</taxon>
        <taxon>Tylenchoidea</taxon>
        <taxon>Meloidogynidae</taxon>
        <taxon>Meloidogyninae</taxon>
        <taxon>Meloidogyne</taxon>
    </lineage>
</organism>
<keyword evidence="2" id="KW-1185">Reference proteome</keyword>
<feature type="region of interest" description="Disordered" evidence="1">
    <location>
        <begin position="1"/>
        <end position="45"/>
    </location>
</feature>
<name>A0A1I8C2Y0_MELHA</name>
<evidence type="ECO:0000313" key="3">
    <source>
        <dbReference type="WBParaSite" id="MhA1_Contig96.frz3.gene27"/>
    </source>
</evidence>
<dbReference type="WBParaSite" id="MhA1_Contig96.frz3.gene27">
    <property type="protein sequence ID" value="MhA1_Contig96.frz3.gene27"/>
    <property type="gene ID" value="MhA1_Contig96.frz3.gene27"/>
</dbReference>
<protein>
    <submittedName>
        <fullName evidence="3">Uncharacterized protein</fullName>
    </submittedName>
</protein>